<feature type="domain" description="GAF" evidence="2">
    <location>
        <begin position="189"/>
        <end position="352"/>
    </location>
</feature>
<evidence type="ECO:0000313" key="5">
    <source>
        <dbReference type="Proteomes" id="UP000233781"/>
    </source>
</evidence>
<dbReference type="Gene3D" id="3.60.40.10">
    <property type="entry name" value="PPM-type phosphatase domain"/>
    <property type="match status" value="1"/>
</dbReference>
<organism evidence="4 5">
    <name type="scientific">Phycicoccus duodecadis</name>
    <dbReference type="NCBI Taxonomy" id="173053"/>
    <lineage>
        <taxon>Bacteria</taxon>
        <taxon>Bacillati</taxon>
        <taxon>Actinomycetota</taxon>
        <taxon>Actinomycetes</taxon>
        <taxon>Micrococcales</taxon>
        <taxon>Intrasporangiaceae</taxon>
        <taxon>Phycicoccus</taxon>
    </lineage>
</organism>
<feature type="domain" description="PPM-type phosphatase" evidence="3">
    <location>
        <begin position="370"/>
        <end position="581"/>
    </location>
</feature>
<gene>
    <name evidence="4" type="ORF">ATL31_2933</name>
</gene>
<dbReference type="Proteomes" id="UP000233781">
    <property type="component" value="Unassembled WGS sequence"/>
</dbReference>
<keyword evidence="1" id="KW-0378">Hydrolase</keyword>
<dbReference type="Pfam" id="PF01590">
    <property type="entry name" value="GAF"/>
    <property type="match status" value="1"/>
</dbReference>
<dbReference type="InterPro" id="IPR036457">
    <property type="entry name" value="PPM-type-like_dom_sf"/>
</dbReference>
<dbReference type="Gene3D" id="3.30.450.40">
    <property type="match status" value="2"/>
</dbReference>
<dbReference type="AlphaFoldDB" id="A0A2N3YMP9"/>
<evidence type="ECO:0000259" key="2">
    <source>
        <dbReference type="SMART" id="SM00065"/>
    </source>
</evidence>
<dbReference type="EMBL" id="PJNE01000001">
    <property type="protein sequence ID" value="PKW28078.1"/>
    <property type="molecule type" value="Genomic_DNA"/>
</dbReference>
<reference evidence="4 5" key="1">
    <citation type="submission" date="2017-12" db="EMBL/GenBank/DDBJ databases">
        <title>Sequencing the genomes of 1000 Actinobacteria strains.</title>
        <authorList>
            <person name="Klenk H.-P."/>
        </authorList>
    </citation>
    <scope>NUCLEOTIDE SEQUENCE [LARGE SCALE GENOMIC DNA]</scope>
    <source>
        <strain evidence="4 5">DSM 12806</strain>
    </source>
</reference>
<keyword evidence="5" id="KW-1185">Reference proteome</keyword>
<dbReference type="SMART" id="SM00065">
    <property type="entry name" value="GAF"/>
    <property type="match status" value="2"/>
</dbReference>
<dbReference type="FunFam" id="3.30.450.40:FF:000035">
    <property type="entry name" value="PAS sensor protein"/>
    <property type="match status" value="1"/>
</dbReference>
<dbReference type="SUPFAM" id="SSF55781">
    <property type="entry name" value="GAF domain-like"/>
    <property type="match status" value="2"/>
</dbReference>
<sequence>MPRRLGATLTRLALVTNELTTATTIETVTKVVTQHMADAVGATIAVLGLVQGTDRVRLIGMRGLEAAEADRWQVFDLATPNSISDVIRTGERVVLAGAATIARRYPDLVNAQRGERSTVTVPLRTAGRTIGAIHLSVPDAAPPHPVELDFLGILADACAQALERIEAAAVAAEQTERLAFLAEASIQLASSLDLEATTAQVTRLTVPRFADWCAIDTVVDGTLRRLAAAHADPERVEQVTRIMERWPTRVSQRASLGDVARTGQPLLLPEVTEDHLAASALDAEHLEALRGLDMASVLAVPLLVRGRVTGVLTWASTDPARRYDEDDVQFAEHLARRAASAIDNADLYGQTRAVAEQLQRAVLPLGLEGTDDWDVAWRYEPSGRTEVGGDFYDAFPLTDGRYVAFVGDVMGRGVAASAAMAQMRSAVRAFASADPSPEAVLAALDRMVLQFDTEQLVTLVYVLADAAAGTLRIASAGHLPPFVVRPDGLVDRLPDADGPPLGLGWARTGREVPMGPGDTLLLVTDGLVERRGEDIETGLGRLRRAAGALSGDDLDGGLARVLSRVEDGSSDDDVAALVLRRRCHDGLLVSGPVRISA</sequence>
<dbReference type="SUPFAM" id="SSF81606">
    <property type="entry name" value="PP2C-like"/>
    <property type="match status" value="1"/>
</dbReference>
<dbReference type="Pfam" id="PF07228">
    <property type="entry name" value="SpoIIE"/>
    <property type="match status" value="1"/>
</dbReference>
<dbReference type="PANTHER" id="PTHR43156">
    <property type="entry name" value="STAGE II SPORULATION PROTEIN E-RELATED"/>
    <property type="match status" value="1"/>
</dbReference>
<evidence type="ECO:0000259" key="3">
    <source>
        <dbReference type="SMART" id="SM00331"/>
    </source>
</evidence>
<dbReference type="InterPro" id="IPR001932">
    <property type="entry name" value="PPM-type_phosphatase-like_dom"/>
</dbReference>
<dbReference type="SMART" id="SM00331">
    <property type="entry name" value="PP2C_SIG"/>
    <property type="match status" value="1"/>
</dbReference>
<dbReference type="Pfam" id="PF13185">
    <property type="entry name" value="GAF_2"/>
    <property type="match status" value="1"/>
</dbReference>
<feature type="domain" description="GAF" evidence="2">
    <location>
        <begin position="24"/>
        <end position="172"/>
    </location>
</feature>
<proteinExistence type="predicted"/>
<comment type="caution">
    <text evidence="4">The sequence shown here is derived from an EMBL/GenBank/DDBJ whole genome shotgun (WGS) entry which is preliminary data.</text>
</comment>
<evidence type="ECO:0000256" key="1">
    <source>
        <dbReference type="ARBA" id="ARBA00022801"/>
    </source>
</evidence>
<protein>
    <submittedName>
        <fullName evidence="4">Serine phosphatase RsbU (Regulator of sigma subunit)</fullName>
    </submittedName>
</protein>
<dbReference type="InterPro" id="IPR029016">
    <property type="entry name" value="GAF-like_dom_sf"/>
</dbReference>
<dbReference type="GO" id="GO:0016791">
    <property type="term" value="F:phosphatase activity"/>
    <property type="evidence" value="ECO:0007669"/>
    <property type="project" value="TreeGrafter"/>
</dbReference>
<accession>A0A2N3YMP9</accession>
<evidence type="ECO:0000313" key="4">
    <source>
        <dbReference type="EMBL" id="PKW28078.1"/>
    </source>
</evidence>
<dbReference type="InterPro" id="IPR003018">
    <property type="entry name" value="GAF"/>
</dbReference>
<dbReference type="PANTHER" id="PTHR43156:SF2">
    <property type="entry name" value="STAGE II SPORULATION PROTEIN E"/>
    <property type="match status" value="1"/>
</dbReference>
<name>A0A2N3YMP9_9MICO</name>
<dbReference type="InterPro" id="IPR052016">
    <property type="entry name" value="Bact_Sigma-Reg"/>
</dbReference>